<name>A0A8S5M7Y2_9CAUD</name>
<feature type="compositionally biased region" description="Basic and acidic residues" evidence="1">
    <location>
        <begin position="556"/>
        <end position="566"/>
    </location>
</feature>
<protein>
    <submittedName>
        <fullName evidence="2">Capsid assembly protein</fullName>
    </submittedName>
</protein>
<feature type="region of interest" description="Disordered" evidence="1">
    <location>
        <begin position="537"/>
        <end position="601"/>
    </location>
</feature>
<evidence type="ECO:0000313" key="2">
    <source>
        <dbReference type="EMBL" id="DAD78075.1"/>
    </source>
</evidence>
<reference evidence="2" key="1">
    <citation type="journal article" date="2021" name="Proc. Natl. Acad. Sci. U.S.A.">
        <title>A Catalog of Tens of Thousands of Viruses from Human Metagenomes Reveals Hidden Associations with Chronic Diseases.</title>
        <authorList>
            <person name="Tisza M.J."/>
            <person name="Buck C.B."/>
        </authorList>
    </citation>
    <scope>NUCLEOTIDE SEQUENCE</scope>
    <source>
        <strain evidence="2">Ctrgt10</strain>
    </source>
</reference>
<dbReference type="Pfam" id="PF07230">
    <property type="entry name" value="Portal_T4"/>
    <property type="match status" value="1"/>
</dbReference>
<accession>A0A8S5M7Y2</accession>
<organism evidence="2">
    <name type="scientific">Siphoviridae sp. ctrgt10</name>
    <dbReference type="NCBI Taxonomy" id="2826479"/>
    <lineage>
        <taxon>Viruses</taxon>
        <taxon>Duplodnaviria</taxon>
        <taxon>Heunggongvirae</taxon>
        <taxon>Uroviricota</taxon>
        <taxon>Caudoviricetes</taxon>
    </lineage>
</organism>
<dbReference type="InterPro" id="IPR010823">
    <property type="entry name" value="Portal_Gp20"/>
</dbReference>
<sequence length="601" mass="67906">MNDVNNNILSEGVENSDVLQIQSAPEKEIGVDTNNQLFSNIVNAGMNNTLDMSTLESFTTVSQRRDQLYGLIDTMCQDSTVAAILEVHAEDATEYNDSQQIVWVTSDDDKVCQYVSYLLDKINVDKHVFEWVLNLCKYGDIYLRLYRQSEYEDELDIFATEEKRKALKEAVKIQAFSKEDHYSHYVEMMPNPAEYYELTKHGKTYGFIKAPVLAPSNFNTDANSVFTSTFNYNFNQRDITVYDATQFVHAALYDSSSRTPEEVSISTDDSSKKYTYKVKRGQSLFYNVFKIWRELRLLETAILLNRITKSSVVRIIQVEVGAMDKNMVGPHLVGIKQMFEQKAALDTDKNMTEYNNPGPTENNIYVPTRNGIGAIQIQNVGGDNTNVTGLADLDYFKNKFYGAFGIPKAFMGDTDDSAGFNGGESLAILSSRFAKRVKRIQATMTQAITDIINLMLVDADLDAYVNKFTIHMLAPTTKEALDRRDNTREKVGIIQDIMNILSDVDNSVTKLKILKALLADTLTDNEVVSLLQEEIEAQENEDEKEENSPIENLEFDSPKETDKSLDLDAALGLETEEPKTEESDEIILPRPSGLNKDFTEL</sequence>
<proteinExistence type="predicted"/>
<dbReference type="EMBL" id="BK014839">
    <property type="protein sequence ID" value="DAD78075.1"/>
    <property type="molecule type" value="Genomic_DNA"/>
</dbReference>
<evidence type="ECO:0000256" key="1">
    <source>
        <dbReference type="SAM" id="MobiDB-lite"/>
    </source>
</evidence>